<keyword evidence="5" id="KW-1185">Reference proteome</keyword>
<feature type="signal peptide" evidence="2">
    <location>
        <begin position="1"/>
        <end position="19"/>
    </location>
</feature>
<dbReference type="PANTHER" id="PTHR32305:SF15">
    <property type="entry name" value="PROTEIN RHSA-RELATED"/>
    <property type="match status" value="1"/>
</dbReference>
<dbReference type="SUPFAM" id="SSF110849">
    <property type="entry name" value="ParB/Sulfiredoxin"/>
    <property type="match status" value="1"/>
</dbReference>
<protein>
    <submittedName>
        <fullName evidence="4">RHS repeat-associated protein</fullName>
    </submittedName>
</protein>
<reference evidence="4 5" key="1">
    <citation type="submission" date="2020-08" db="EMBL/GenBank/DDBJ databases">
        <title>Genomic Encyclopedia of Type Strains, Phase IV (KMG-IV): sequencing the most valuable type-strain genomes for metagenomic binning, comparative biology and taxonomic classification.</title>
        <authorList>
            <person name="Goeker M."/>
        </authorList>
    </citation>
    <scope>NUCLEOTIDE SEQUENCE [LARGE SCALE GENOMIC DNA]</scope>
    <source>
        <strain evidence="4 5">DSM 100397</strain>
    </source>
</reference>
<dbReference type="Gene3D" id="2.180.10.10">
    <property type="entry name" value="RHS repeat-associated core"/>
    <property type="match status" value="2"/>
</dbReference>
<dbReference type="SMART" id="SM00470">
    <property type="entry name" value="ParB"/>
    <property type="match status" value="1"/>
</dbReference>
<gene>
    <name evidence="4" type="ORF">GGR22_001346</name>
</gene>
<organism evidence="4 5">
    <name type="scientific">Flavobacterium gossypii</name>
    <dbReference type="NCBI Taxonomy" id="1646119"/>
    <lineage>
        <taxon>Bacteria</taxon>
        <taxon>Pseudomonadati</taxon>
        <taxon>Bacteroidota</taxon>
        <taxon>Flavobacteriia</taxon>
        <taxon>Flavobacteriales</taxon>
        <taxon>Flavobacteriaceae</taxon>
        <taxon>Flavobacterium</taxon>
    </lineage>
</organism>
<dbReference type="Proteomes" id="UP000555003">
    <property type="component" value="Unassembled WGS sequence"/>
</dbReference>
<dbReference type="InterPro" id="IPR036086">
    <property type="entry name" value="ParB/Sulfiredoxin_sf"/>
</dbReference>
<accession>A0ABR6DQS9</accession>
<evidence type="ECO:0000313" key="5">
    <source>
        <dbReference type="Proteomes" id="UP000555003"/>
    </source>
</evidence>
<dbReference type="EMBL" id="JACJIS010000001">
    <property type="protein sequence ID" value="MBA9073220.1"/>
    <property type="molecule type" value="Genomic_DNA"/>
</dbReference>
<dbReference type="InterPro" id="IPR022385">
    <property type="entry name" value="Rhs_assc_core"/>
</dbReference>
<dbReference type="Pfam" id="PF20041">
    <property type="entry name" value="DUF6443"/>
    <property type="match status" value="1"/>
</dbReference>
<dbReference type="NCBIfam" id="TIGR03696">
    <property type="entry name" value="Rhs_assc_core"/>
    <property type="match status" value="1"/>
</dbReference>
<keyword evidence="2" id="KW-0732">Signal</keyword>
<evidence type="ECO:0000313" key="4">
    <source>
        <dbReference type="EMBL" id="MBA9073220.1"/>
    </source>
</evidence>
<sequence>MKKIYTLAAMLGMAAIAHAQNPEIKSELPTILPPSPTAAALMKFEEVPVDNYTGTPDINIPVFSTPTRSKDINLDISLKYHPASAAASETASDAGLGWSLFVGGTVSRTVRGIPDEYVSAGTKTGIYRNDPADYPNPYYELAAHVDSPGTNPNQWNEFLWNAQVKGIYDTEHDLWQFNFMGYTGRFIMKKNALGQLEVMVQDLSNNLKIVNHYNTTNFTPTGFTIYDDKGYKYVFDVAETTASSETSFTRSFTGSGGGGNPSPTISYISSFQLSGVYDNNQKLLLGYTYNPSSEPMREVSVIKNTTWVTSASPSVNSILDSFLSAGGGVDMQGQDAKLEPFENTSITTLTVNSKKVKRINVDGIARIYMDYESGRQDQSLISSAYRIKSVTTKTWTDSISIKKTELFHSYKETEYNNKRMFLNRVEQSNFADTEKLAYTLYYDEPDYLSGTLIRDPWGYFTLQPNGMAGYGYREASPNYCTADILQKMELPTGGAILFDFESNEYSSIGNTPVTNFDENPLNWNPQTTGKSFTSSGAAAIDFFTISEAQQVIFDVTVTPISGWSFILYNSSNTAVANFVYAPVDGEAPPTQFSASLPAGSYKVRFSGHVLPLPNPFTASITANYKSRSGANKQYLFGGGVRIGRISFFDAGNVPQDYYEVPSAFIPAKEKKYDYHVFGQAAKSSGSLAFAKPVYDYSRQRALHAEFNCGGGGTCNEYDLDILYTYHTDFNNLQALRTKGSDVGYQNTTVSETGNGRTQYTYVSPIDVPEALSHYTLNYPFFPSENLDHKRGQLIKEEVFDNASKILSRTEYTYETIDEAHGNTLIGMRIYESAPCPGVYKFAYYSAYTAALASCASNPNGYNCQYLCGAAMSFAYYEPIYEAFGWTRLIEKTTKQFFGTTSTEVGTSESYTYNASNKKIASQTTTLRTGEALKTDFFYHTGNSSYSQNRISEIERIDSYRNSELLSTSKVIYSNAYAGNASWLPQTVQTSKGTNGLEIRIRYTSYDEYEHPLEAQQENGMKVSYVWGYNKSQPIAKIENMAYASLPAGLVTAVQNASNAIPYDNTAEASLLSALEDLRISVTASGGQMTGYTYKPLVGVSTVIDLKGDRNYYDYDGFDRLTSVKDRNGKLLSENKYHYRTSFTDQNSIETIAYKIETSSSLSSPTAAQAMQSITYFDGLGRPIQQRAHRQSGSGKDLVTPIVYDAIGRHNREYLPYPSATATLAYDGNAETAASQYYGNTPAPPIPGFETTANPFSEKLFEASPLNRVLKLAAPGNAWAMGQGHEIKTDYLANSSDEVKIITAYATWSGTVKLYNPAVLVTGNYYAAGELYKTVTKDENWVSGSTHPNDHTVEEFKDKEGHVILKRTYDQGVKHDTYYVYDQFGNLACVMPPKADGTAGAFNINNLCYVYRYDRRNRLVEKKLPGKQWEFIVYDNLDRVVAAGPALAPFSDITTPNNIGWLITKYDAYGRVAYTGWMASSTVTSVGRKNLQDARDLQTTGLSEAKSASNTTINGVAVRYTNTAWPTSGYHVLSASYYDDYAFPGGPVTFADVEGEPVYYHLSVKPIGLPTGSWTRALQGSTVYAGETSYLLYDYKGRTIQSKATNYLGGHTTVDSKLDFSGKPEYTVTRHKKTAAGDELYIKDLFTYTEQDRPETHLHQIGENGDPELLSKSEYDELGRLISKRVGGYDITAATYHQKVDYAYTVRGWLKDINSLEEDIDSPEDLFAFRIGYNTLENNPTGTLTALYNGNISETFWKSKNDNHIRSYSYGYDALNRLKDAYYHKNNHPSFSYDEQAEYDKNGNITKMTRNGDLDDYTFSIQIDDLDYAYDTGNRLLSVKDNSIHPAGFNDGANLSTEYTYDDWGNMLTDSNKGVSITYNHMDLPTQILFANGNKINYLYDTEGTKLRKDVDDGSTVTVTDYLSGFQYVSNGKSSGLDFFPTTEGYVRIASFHGAQTYRYIYNYTDHLGNVRMSYTQDPMTDNLTIMEENNYYPFGMKHDKYNSNTYAYQEISTGTGYYTGLAVIPPGGRSSYQYKYNGKEYQDELGLNFYNYGARNYDPAIGRWMNMDPLAEKSRRFSPYAYALNNPVFFIDPDGMTAEENKNMPKIEVKADYMVDIGYGRMRPSSQVSSAIESSGDMGESTKSKDNDCPSCKTKADWAAYYQQGENTAAMLGESPIYGGTRLTIGYDEDGHTLFYLDGKLMDLRRYSNRAEALGSLLSDAALIEAPSKLFKAIRGIFKSGTAKEVTKLGTYELELTHSLTKSKSAFAKLKADIKLNGMKEPIKYVIHNGKRFVVDGHHRLRAAKELGIQSVPVKQVQLPYAGYKSADDLIYTRY</sequence>
<evidence type="ECO:0000256" key="2">
    <source>
        <dbReference type="SAM" id="SignalP"/>
    </source>
</evidence>
<evidence type="ECO:0000259" key="3">
    <source>
        <dbReference type="SMART" id="SM00470"/>
    </source>
</evidence>
<dbReference type="Gene3D" id="3.90.1530.10">
    <property type="entry name" value="Conserved hypothetical protein from pyrococcus furiosus pfu- 392566-001, ParB domain"/>
    <property type="match status" value="1"/>
</dbReference>
<dbReference type="RefSeq" id="WP_182493026.1">
    <property type="nucleotide sequence ID" value="NZ_JACJIS010000001.1"/>
</dbReference>
<name>A0ABR6DQS9_9FLAO</name>
<feature type="chain" id="PRO_5045720485" evidence="2">
    <location>
        <begin position="20"/>
        <end position="2335"/>
    </location>
</feature>
<dbReference type="InterPro" id="IPR003115">
    <property type="entry name" value="ParB_N"/>
</dbReference>
<feature type="domain" description="ParB-like N-terminal" evidence="3">
    <location>
        <begin position="2247"/>
        <end position="2334"/>
    </location>
</feature>
<evidence type="ECO:0000256" key="1">
    <source>
        <dbReference type="SAM" id="MobiDB-lite"/>
    </source>
</evidence>
<comment type="caution">
    <text evidence="4">The sequence shown here is derived from an EMBL/GenBank/DDBJ whole genome shotgun (WGS) entry which is preliminary data.</text>
</comment>
<dbReference type="InterPro" id="IPR045619">
    <property type="entry name" value="DUF6443"/>
</dbReference>
<dbReference type="InterPro" id="IPR050708">
    <property type="entry name" value="T6SS_VgrG/RHS"/>
</dbReference>
<proteinExistence type="predicted"/>
<dbReference type="PANTHER" id="PTHR32305">
    <property type="match status" value="1"/>
</dbReference>
<feature type="region of interest" description="Disordered" evidence="1">
    <location>
        <begin position="2128"/>
        <end position="2149"/>
    </location>
</feature>